<name>A0ABY1MLE5_9PROT</name>
<evidence type="ECO:0000313" key="1">
    <source>
        <dbReference type="EMBL" id="SMH64561.1"/>
    </source>
</evidence>
<dbReference type="Proteomes" id="UP000193925">
    <property type="component" value="Chromosome AFERRI"/>
</dbReference>
<gene>
    <name evidence="1" type="ORF">AFERRI_10594</name>
</gene>
<accession>A0ABY1MLE5</accession>
<evidence type="ECO:0000313" key="2">
    <source>
        <dbReference type="Proteomes" id="UP000193925"/>
    </source>
</evidence>
<dbReference type="EMBL" id="LT841305">
    <property type="protein sequence ID" value="SMH64561.1"/>
    <property type="molecule type" value="Genomic_DNA"/>
</dbReference>
<sequence length="72" mass="7888">MTELLVLIYYAHIGISELEMNGHQGSFIAGQAWHADNRMECRACYCLSSALAGSIATQPKNPLTIQSGFIMI</sequence>
<protein>
    <submittedName>
        <fullName evidence="1">Uncharacterized protein</fullName>
    </submittedName>
</protein>
<keyword evidence="2" id="KW-1185">Reference proteome</keyword>
<proteinExistence type="predicted"/>
<reference evidence="1 2" key="1">
    <citation type="submission" date="2017-03" db="EMBL/GenBank/DDBJ databases">
        <authorList>
            <person name="Regsiter A."/>
            <person name="William W."/>
        </authorList>
    </citation>
    <scope>NUCLEOTIDE SEQUENCE [LARGE SCALE GENOMIC DNA]</scope>
    <source>
        <strain evidence="1">PRJEB5721</strain>
    </source>
</reference>
<organism evidence="1 2">
    <name type="scientific">Acidithiobacillus ferrivorans</name>
    <dbReference type="NCBI Taxonomy" id="160808"/>
    <lineage>
        <taxon>Bacteria</taxon>
        <taxon>Pseudomonadati</taxon>
        <taxon>Pseudomonadota</taxon>
        <taxon>Acidithiobacillia</taxon>
        <taxon>Acidithiobacillales</taxon>
        <taxon>Acidithiobacillaceae</taxon>
        <taxon>Acidithiobacillus</taxon>
    </lineage>
</organism>